<dbReference type="OrthoDB" id="322336at2759"/>
<dbReference type="EMBL" id="CCKQ01012544">
    <property type="protein sequence ID" value="CDW84173.1"/>
    <property type="molecule type" value="Genomic_DNA"/>
</dbReference>
<dbReference type="InterPro" id="IPR011992">
    <property type="entry name" value="EF-hand-dom_pair"/>
</dbReference>
<feature type="domain" description="EF-hand" evidence="1">
    <location>
        <begin position="75"/>
        <end position="110"/>
    </location>
</feature>
<protein>
    <submittedName>
        <fullName evidence="2">Calmodulin-like protein 6</fullName>
    </submittedName>
</protein>
<accession>A0A078ATI6</accession>
<dbReference type="SMART" id="SM00054">
    <property type="entry name" value="EFh"/>
    <property type="match status" value="1"/>
</dbReference>
<evidence type="ECO:0000313" key="3">
    <source>
        <dbReference type="Proteomes" id="UP000039865"/>
    </source>
</evidence>
<dbReference type="InParanoid" id="A0A078ATI6"/>
<dbReference type="Gene3D" id="1.10.238.10">
    <property type="entry name" value="EF-hand"/>
    <property type="match status" value="1"/>
</dbReference>
<dbReference type="Proteomes" id="UP000039865">
    <property type="component" value="Unassembled WGS sequence"/>
</dbReference>
<dbReference type="GO" id="GO:0005509">
    <property type="term" value="F:calcium ion binding"/>
    <property type="evidence" value="ECO:0007669"/>
    <property type="project" value="InterPro"/>
</dbReference>
<dbReference type="InterPro" id="IPR002048">
    <property type="entry name" value="EF_hand_dom"/>
</dbReference>
<organism evidence="2 3">
    <name type="scientific">Stylonychia lemnae</name>
    <name type="common">Ciliate</name>
    <dbReference type="NCBI Taxonomy" id="5949"/>
    <lineage>
        <taxon>Eukaryota</taxon>
        <taxon>Sar</taxon>
        <taxon>Alveolata</taxon>
        <taxon>Ciliophora</taxon>
        <taxon>Intramacronucleata</taxon>
        <taxon>Spirotrichea</taxon>
        <taxon>Stichotrichia</taxon>
        <taxon>Sporadotrichida</taxon>
        <taxon>Oxytrichidae</taxon>
        <taxon>Stylonychinae</taxon>
        <taxon>Stylonychia</taxon>
    </lineage>
</organism>
<dbReference type="AlphaFoldDB" id="A0A078ATI6"/>
<evidence type="ECO:0000313" key="2">
    <source>
        <dbReference type="EMBL" id="CDW84173.1"/>
    </source>
</evidence>
<sequence length="160" mass="18854">MQDKIKEMILVVRPTQGNGLIPLNELESILVQIGFDFLTNQLDEINQVLDQSDSGFFYQDDLVEYLYNNHTQDYTEEAKLKKAIQMFDYEGKGKIKYEEFEYFMMNFGESENHYMDEAKIQLLLECCKPLDANGNILIQTLVDNINLCWKRYKNPKKTLK</sequence>
<proteinExistence type="predicted"/>
<gene>
    <name evidence="2" type="primary">Contig13051.g13917</name>
    <name evidence="2" type="ORF">STYLEM_13230</name>
</gene>
<name>A0A078ATI6_STYLE</name>
<dbReference type="SUPFAM" id="SSF47473">
    <property type="entry name" value="EF-hand"/>
    <property type="match status" value="1"/>
</dbReference>
<evidence type="ECO:0000259" key="1">
    <source>
        <dbReference type="PROSITE" id="PS50222"/>
    </source>
</evidence>
<reference evidence="2 3" key="1">
    <citation type="submission" date="2014-06" db="EMBL/GenBank/DDBJ databases">
        <authorList>
            <person name="Swart Estienne"/>
        </authorList>
    </citation>
    <scope>NUCLEOTIDE SEQUENCE [LARGE SCALE GENOMIC DNA]</scope>
    <source>
        <strain evidence="2 3">130c</strain>
    </source>
</reference>
<dbReference type="PROSITE" id="PS50222">
    <property type="entry name" value="EF_HAND_2"/>
    <property type="match status" value="1"/>
</dbReference>
<keyword evidence="3" id="KW-1185">Reference proteome</keyword>